<dbReference type="SMART" id="SM00248">
    <property type="entry name" value="ANK"/>
    <property type="match status" value="4"/>
</dbReference>
<feature type="domain" description="F-box" evidence="3">
    <location>
        <begin position="1"/>
        <end position="43"/>
    </location>
</feature>
<dbReference type="InterPro" id="IPR050889">
    <property type="entry name" value="Dendritic_Spine_Reg/Scaffold"/>
</dbReference>
<keyword evidence="2" id="KW-0040">ANK repeat</keyword>
<protein>
    <recommendedName>
        <fullName evidence="3">F-box domain-containing protein</fullName>
    </recommendedName>
</protein>
<gene>
    <name evidence="4" type="ORF">CEUSTIGMA_g12542.t1</name>
</gene>
<dbReference type="InterPro" id="IPR001810">
    <property type="entry name" value="F-box_dom"/>
</dbReference>
<dbReference type="Gene3D" id="1.25.40.20">
    <property type="entry name" value="Ankyrin repeat-containing domain"/>
    <property type="match status" value="1"/>
</dbReference>
<comment type="caution">
    <text evidence="4">The sequence shown here is derived from an EMBL/GenBank/DDBJ whole genome shotgun (WGS) entry which is preliminary data.</text>
</comment>
<dbReference type="PROSITE" id="PS50181">
    <property type="entry name" value="FBOX"/>
    <property type="match status" value="1"/>
</dbReference>
<dbReference type="AlphaFoldDB" id="A0A250XQA9"/>
<name>A0A250XQA9_9CHLO</name>
<dbReference type="PANTHER" id="PTHR24166:SF48">
    <property type="entry name" value="PROTEIN VAPYRIN"/>
    <property type="match status" value="1"/>
</dbReference>
<accession>A0A250XQA9</accession>
<dbReference type="Proteomes" id="UP000232323">
    <property type="component" value="Unassembled WGS sequence"/>
</dbReference>
<dbReference type="InterPro" id="IPR036770">
    <property type="entry name" value="Ankyrin_rpt-contain_sf"/>
</dbReference>
<keyword evidence="1" id="KW-0677">Repeat</keyword>
<dbReference type="EMBL" id="BEGY01000151">
    <property type="protein sequence ID" value="GAX85122.1"/>
    <property type="molecule type" value="Genomic_DNA"/>
</dbReference>
<keyword evidence="5" id="KW-1185">Reference proteome</keyword>
<dbReference type="SUPFAM" id="SSF81383">
    <property type="entry name" value="F-box domain"/>
    <property type="match status" value="1"/>
</dbReference>
<evidence type="ECO:0000259" key="3">
    <source>
        <dbReference type="PROSITE" id="PS50181"/>
    </source>
</evidence>
<dbReference type="SUPFAM" id="SSF48403">
    <property type="entry name" value="Ankyrin repeat"/>
    <property type="match status" value="1"/>
</dbReference>
<dbReference type="InterPro" id="IPR036047">
    <property type="entry name" value="F-box-like_dom_sf"/>
</dbReference>
<dbReference type="InterPro" id="IPR002110">
    <property type="entry name" value="Ankyrin_rpt"/>
</dbReference>
<evidence type="ECO:0000313" key="5">
    <source>
        <dbReference type="Proteomes" id="UP000232323"/>
    </source>
</evidence>
<dbReference type="PANTHER" id="PTHR24166">
    <property type="entry name" value="ROLLING PEBBLES, ISOFORM B"/>
    <property type="match status" value="1"/>
</dbReference>
<dbReference type="Pfam" id="PF00646">
    <property type="entry name" value="F-box"/>
    <property type="match status" value="1"/>
</dbReference>
<evidence type="ECO:0000256" key="2">
    <source>
        <dbReference type="ARBA" id="ARBA00023043"/>
    </source>
</evidence>
<organism evidence="4 5">
    <name type="scientific">Chlamydomonas eustigma</name>
    <dbReference type="NCBI Taxonomy" id="1157962"/>
    <lineage>
        <taxon>Eukaryota</taxon>
        <taxon>Viridiplantae</taxon>
        <taxon>Chlorophyta</taxon>
        <taxon>core chlorophytes</taxon>
        <taxon>Chlorophyceae</taxon>
        <taxon>CS clade</taxon>
        <taxon>Chlamydomonadales</taxon>
        <taxon>Chlamydomonadaceae</taxon>
        <taxon>Chlamydomonas</taxon>
    </lineage>
</organism>
<reference evidence="4 5" key="1">
    <citation type="submission" date="2017-08" db="EMBL/GenBank/DDBJ databases">
        <title>Acidophilic green algal genome provides insights into adaptation to an acidic environment.</title>
        <authorList>
            <person name="Hirooka S."/>
            <person name="Hirose Y."/>
            <person name="Kanesaki Y."/>
            <person name="Higuchi S."/>
            <person name="Fujiwara T."/>
            <person name="Onuma R."/>
            <person name="Era A."/>
            <person name="Ohbayashi R."/>
            <person name="Uzuka A."/>
            <person name="Nozaki H."/>
            <person name="Yoshikawa H."/>
            <person name="Miyagishima S.Y."/>
        </authorList>
    </citation>
    <scope>NUCLEOTIDE SEQUENCE [LARGE SCALE GENOMIC DNA]</scope>
    <source>
        <strain evidence="4 5">NIES-2499</strain>
    </source>
</reference>
<evidence type="ECO:0000313" key="4">
    <source>
        <dbReference type="EMBL" id="GAX85122.1"/>
    </source>
</evidence>
<proteinExistence type="predicted"/>
<evidence type="ECO:0000256" key="1">
    <source>
        <dbReference type="ARBA" id="ARBA00022737"/>
    </source>
</evidence>
<sequence>MSFLHLPNVILDLIFSELSLQDIASISMTCRTLSKSACHYKISIVIKSGEEAINTRFCAMCSSGDIRTGSLLLSLIYSQFTLEIPQSIPQQHEYSLPHIPDNAMPPSMALSSPGPLHFPSICFTGLISAASHGHIRLASYLLGISPFFEPHMRQPITVLITTHHPDGSIKTRQSHRNLTPVSEALSAAASAGHTDMVQMLADWLCERREYTPSQLQGCECAYRTEVDIALCYAAREGHLSTCKVLLEHHLRTKFLEGSPLSSFPGQALALSSTCNALQMAAGGRHDSVCSLLLTERTHFSPVDKVILKICLWCIRSAIPHQGLQRRASACAQRTSFVYMPSSPVVLLASLHAAAANGHISTFEMLLKCPHNAFELRQKCKYLVKEMMVQRFPAVFLMVLKHAGRGSNHATDAAKAKVLAQAAAQLDLQTLKALLSTNWMSTRWLLSAIDVAITHLGNKSSAVMGRDNAVVDQQWGSSNPAHAQNTLQQGHLSSDENYSMSGRFNECRCAIEHRCDDDIILPASLSDLSSYKERGEALESLMRRRAGCVRNAAVLGTLTTSWRCFQTAWLLSFFYISSLCRLLRCVYRICTTSTLQRDDDEVMPYHQIMDDSSHEVLQ</sequence>